<evidence type="ECO:0000256" key="1">
    <source>
        <dbReference type="SAM" id="Phobius"/>
    </source>
</evidence>
<keyword evidence="1" id="KW-1133">Transmembrane helix</keyword>
<keyword evidence="1" id="KW-0812">Transmembrane</keyword>
<feature type="transmembrane region" description="Helical" evidence="1">
    <location>
        <begin position="12"/>
        <end position="30"/>
    </location>
</feature>
<evidence type="ECO:0008006" key="4">
    <source>
        <dbReference type="Google" id="ProtNLM"/>
    </source>
</evidence>
<evidence type="ECO:0000313" key="3">
    <source>
        <dbReference type="Proteomes" id="UP000323653"/>
    </source>
</evidence>
<organism evidence="2 3">
    <name type="scientific">Pedobacter aquae</name>
    <dbReference type="NCBI Taxonomy" id="2605747"/>
    <lineage>
        <taxon>Bacteria</taxon>
        <taxon>Pseudomonadati</taxon>
        <taxon>Bacteroidota</taxon>
        <taxon>Sphingobacteriia</taxon>
        <taxon>Sphingobacteriales</taxon>
        <taxon>Sphingobacteriaceae</taxon>
        <taxon>Pedobacter</taxon>
    </lineage>
</organism>
<protein>
    <recommendedName>
        <fullName evidence="4">PEP-CTERM protein-sorting domain-containing protein</fullName>
    </recommendedName>
</protein>
<reference evidence="2 3" key="1">
    <citation type="submission" date="2019-08" db="EMBL/GenBank/DDBJ databases">
        <title>Pedobacter sp. nov., isolated from Han river, South Korea.</title>
        <authorList>
            <person name="Lee D.-H."/>
            <person name="Kim Y.-S."/>
            <person name="Hwang E.-M."/>
            <person name="Le Tran T.C."/>
            <person name="Cha C.-J."/>
        </authorList>
    </citation>
    <scope>NUCLEOTIDE SEQUENCE [LARGE SCALE GENOMIC DNA]</scope>
    <source>
        <strain evidence="2 3">CJ43</strain>
    </source>
</reference>
<keyword evidence="3" id="KW-1185">Reference proteome</keyword>
<dbReference type="Proteomes" id="UP000323653">
    <property type="component" value="Chromosome"/>
</dbReference>
<name>A0A5C0VCR0_9SPHI</name>
<dbReference type="AlphaFoldDB" id="A0A5C0VCR0"/>
<feature type="transmembrane region" description="Helical" evidence="1">
    <location>
        <begin position="36"/>
        <end position="54"/>
    </location>
</feature>
<keyword evidence="1" id="KW-0472">Membrane</keyword>
<evidence type="ECO:0000313" key="2">
    <source>
        <dbReference type="EMBL" id="QEK50568.1"/>
    </source>
</evidence>
<gene>
    <name evidence="2" type="ORF">FYC62_01960</name>
</gene>
<dbReference type="RefSeq" id="WP_149073723.1">
    <property type="nucleotide sequence ID" value="NZ_CP043329.1"/>
</dbReference>
<proteinExistence type="predicted"/>
<accession>A0A5C0VCR0</accession>
<dbReference type="EMBL" id="CP043329">
    <property type="protein sequence ID" value="QEK50568.1"/>
    <property type="molecule type" value="Genomic_DNA"/>
</dbReference>
<dbReference type="KEGG" id="pej:FYC62_01960"/>
<sequence>MKSIKTSKLHMMPFITLAIGILLMVFTISVEDEPGALPLFLVLISLIWLIINWFKVRKKQNNT</sequence>